<keyword evidence="2" id="KW-1185">Reference proteome</keyword>
<feature type="non-terminal residue" evidence="3">
    <location>
        <position position="111"/>
    </location>
</feature>
<sequence length="111" mass="12216">MGGPTSFWTPRLRAAMWPEVGGILRGTCKQLGRNVGLPCAALGPRPHWWGPPGGSWAQKLHQDGPGRGLSEEDIHRAREACPKKMPRPQLSDRSRERKVPASRISRLASFG</sequence>
<protein>
    <submittedName>
        <fullName evidence="3">AarF domain-containing protein kinase 4-like</fullName>
    </submittedName>
</protein>
<evidence type="ECO:0000313" key="3">
    <source>
        <dbReference type="RefSeq" id="XP_012892756.1"/>
    </source>
</evidence>
<feature type="compositionally biased region" description="Basic and acidic residues" evidence="1">
    <location>
        <begin position="90"/>
        <end position="99"/>
    </location>
</feature>
<dbReference type="AlphaFoldDB" id="A0A1S3GVD0"/>
<dbReference type="RefSeq" id="XP_012892756.1">
    <property type="nucleotide sequence ID" value="XM_013037302.1"/>
</dbReference>
<dbReference type="Proteomes" id="UP000081671">
    <property type="component" value="Unplaced"/>
</dbReference>
<accession>A0A1S3GVD0</accession>
<proteinExistence type="predicted"/>
<dbReference type="OrthoDB" id="9837737at2759"/>
<feature type="compositionally biased region" description="Basic and acidic residues" evidence="1">
    <location>
        <begin position="60"/>
        <end position="82"/>
    </location>
</feature>
<evidence type="ECO:0000313" key="2">
    <source>
        <dbReference type="Proteomes" id="UP000081671"/>
    </source>
</evidence>
<evidence type="ECO:0000256" key="1">
    <source>
        <dbReference type="SAM" id="MobiDB-lite"/>
    </source>
</evidence>
<dbReference type="GeneID" id="106002422"/>
<reference evidence="3" key="1">
    <citation type="submission" date="2025-08" db="UniProtKB">
        <authorList>
            <consortium name="RefSeq"/>
        </authorList>
    </citation>
    <scope>IDENTIFICATION</scope>
    <source>
        <tissue evidence="3">Kidney</tissue>
    </source>
</reference>
<dbReference type="KEGG" id="dord:106002422"/>
<name>A0A1S3GVD0_DIPOR</name>
<organism evidence="2 3">
    <name type="scientific">Dipodomys ordii</name>
    <name type="common">Ord's kangaroo rat</name>
    <dbReference type="NCBI Taxonomy" id="10020"/>
    <lineage>
        <taxon>Eukaryota</taxon>
        <taxon>Metazoa</taxon>
        <taxon>Chordata</taxon>
        <taxon>Craniata</taxon>
        <taxon>Vertebrata</taxon>
        <taxon>Euteleostomi</taxon>
        <taxon>Mammalia</taxon>
        <taxon>Eutheria</taxon>
        <taxon>Euarchontoglires</taxon>
        <taxon>Glires</taxon>
        <taxon>Rodentia</taxon>
        <taxon>Castorimorpha</taxon>
        <taxon>Heteromyidae</taxon>
        <taxon>Dipodomyinae</taxon>
        <taxon>Dipodomys</taxon>
    </lineage>
</organism>
<dbReference type="InParanoid" id="A0A1S3GVD0"/>
<gene>
    <name evidence="3" type="primary">LOC106002422</name>
</gene>
<feature type="region of interest" description="Disordered" evidence="1">
    <location>
        <begin position="50"/>
        <end position="111"/>
    </location>
</feature>